<dbReference type="OrthoDB" id="10355030at2759"/>
<dbReference type="Proteomes" id="UP000009886">
    <property type="component" value="Unassembled WGS sequence"/>
</dbReference>
<sequence length="74" mass="8451">MNLGIGRVNLYALFSFVFLASLIGRSNASLGDHLPEFKECVQVQLRDNRPLETTNNHRSVKRKIVRTVIQCYVC</sequence>
<evidence type="ECO:0000313" key="3">
    <source>
        <dbReference type="Proteomes" id="UP000009886"/>
    </source>
</evidence>
<dbReference type="AlphaFoldDB" id="K9G003"/>
<reference evidence="3" key="1">
    <citation type="journal article" date="2012" name="BMC Genomics">
        <title>Genome sequence of the necrotrophic fungus Penicillium digitatum, the main postharvest pathogen of citrus.</title>
        <authorList>
            <person name="Marcet-Houben M."/>
            <person name="Ballester A.-R."/>
            <person name="de la Fuente B."/>
            <person name="Harries E."/>
            <person name="Marcos J.F."/>
            <person name="Gonzalez-Candelas L."/>
            <person name="Gabaldon T."/>
        </authorList>
    </citation>
    <scope>NUCLEOTIDE SEQUENCE [LARGE SCALE GENOMIC DNA]</scope>
    <source>
        <strain evidence="3">Pd1 / CECT 20795</strain>
    </source>
</reference>
<proteinExistence type="predicted"/>
<accession>K9G003</accession>
<gene>
    <name evidence="2" type="ORF">PDIP_69190</name>
</gene>
<dbReference type="EMBL" id="AKCU01000442">
    <property type="protein sequence ID" value="EKV08233.1"/>
    <property type="molecule type" value="Genomic_DNA"/>
</dbReference>
<comment type="caution">
    <text evidence="2">The sequence shown here is derived from an EMBL/GenBank/DDBJ whole genome shotgun (WGS) entry which is preliminary data.</text>
</comment>
<dbReference type="KEGG" id="pdp:PDIP_69190"/>
<feature type="signal peptide" evidence="1">
    <location>
        <begin position="1"/>
        <end position="28"/>
    </location>
</feature>
<evidence type="ECO:0000313" key="2">
    <source>
        <dbReference type="EMBL" id="EKV08233.1"/>
    </source>
</evidence>
<dbReference type="HOGENOM" id="CLU_2688563_0_0_1"/>
<evidence type="ECO:0000256" key="1">
    <source>
        <dbReference type="SAM" id="SignalP"/>
    </source>
</evidence>
<dbReference type="VEuPathDB" id="FungiDB:PDIP_69190"/>
<keyword evidence="1" id="KW-0732">Signal</keyword>
<organism evidence="2 3">
    <name type="scientific">Penicillium digitatum (strain Pd1 / CECT 20795)</name>
    <name type="common">Green mold</name>
    <dbReference type="NCBI Taxonomy" id="1170230"/>
    <lineage>
        <taxon>Eukaryota</taxon>
        <taxon>Fungi</taxon>
        <taxon>Dikarya</taxon>
        <taxon>Ascomycota</taxon>
        <taxon>Pezizomycotina</taxon>
        <taxon>Eurotiomycetes</taxon>
        <taxon>Eurotiomycetidae</taxon>
        <taxon>Eurotiales</taxon>
        <taxon>Aspergillaceae</taxon>
        <taxon>Penicillium</taxon>
    </lineage>
</organism>
<name>K9G003_PEND1</name>
<protein>
    <recommendedName>
        <fullName evidence="4">Secreted protein</fullName>
    </recommendedName>
</protein>
<feature type="chain" id="PRO_5003930742" description="Secreted protein" evidence="1">
    <location>
        <begin position="29"/>
        <end position="74"/>
    </location>
</feature>
<evidence type="ECO:0008006" key="4">
    <source>
        <dbReference type="Google" id="ProtNLM"/>
    </source>
</evidence>